<keyword evidence="4" id="KW-0501">Molybdenum cofactor biosynthesis</keyword>
<sequence length="158" mass="17279">MLTHLDKNGNATMVDISDKKTTTRTALASGVIHITPEILEAIKKDSIKKGNVFTVAKIAGINSAKMTEAIIPLCHQIPLDYIDINFDLHERNLIIEVLANVKTSHKTGVEMEALVAVNASLLTIYDMCKGVSKDMQITDIKLLKKTGGKSSDWETSSK</sequence>
<name>A0A0H4J1N5_9PROT</name>
<dbReference type="UniPathway" id="UPA00344"/>
<dbReference type="NCBIfam" id="TIGR00581">
    <property type="entry name" value="moaC"/>
    <property type="match status" value="1"/>
</dbReference>
<feature type="domain" description="Molybdopterin cofactor biosynthesis C (MoaC)" evidence="7">
    <location>
        <begin position="13"/>
        <end position="148"/>
    </location>
</feature>
<dbReference type="InterPro" id="IPR023045">
    <property type="entry name" value="MoaC"/>
</dbReference>
<gene>
    <name evidence="8" type="ORF">VI33_02775</name>
</gene>
<dbReference type="InterPro" id="IPR050105">
    <property type="entry name" value="MoCo_biosynth_MoaA/MoaC"/>
</dbReference>
<evidence type="ECO:0000259" key="7">
    <source>
        <dbReference type="Pfam" id="PF01967"/>
    </source>
</evidence>
<dbReference type="OrthoDB" id="9794429at2"/>
<protein>
    <recommendedName>
        <fullName evidence="3">cyclic pyranopterin monophosphate synthase</fullName>
        <ecNumber evidence="3">4.6.1.17</ecNumber>
    </recommendedName>
</protein>
<dbReference type="Pfam" id="PF01967">
    <property type="entry name" value="MoaC"/>
    <property type="match status" value="1"/>
</dbReference>
<dbReference type="InterPro" id="IPR036522">
    <property type="entry name" value="MoaC_sf"/>
</dbReference>
<organism evidence="8 9">
    <name type="scientific">Methylophilales bacterium MBRS-H7</name>
    <dbReference type="NCBI Taxonomy" id="1623450"/>
    <lineage>
        <taxon>Bacteria</taxon>
        <taxon>Pseudomonadati</taxon>
        <taxon>Pseudomonadota</taxon>
        <taxon>Betaproteobacteria</taxon>
        <taxon>Nitrosomonadales</taxon>
        <taxon>OM43 clade</taxon>
    </lineage>
</organism>
<evidence type="ECO:0000256" key="2">
    <source>
        <dbReference type="ARBA" id="ARBA00005046"/>
    </source>
</evidence>
<dbReference type="PATRIC" id="fig|1623450.3.peg.550"/>
<evidence type="ECO:0000313" key="8">
    <source>
        <dbReference type="EMBL" id="AKO65678.1"/>
    </source>
</evidence>
<evidence type="ECO:0000256" key="4">
    <source>
        <dbReference type="ARBA" id="ARBA00023150"/>
    </source>
</evidence>
<dbReference type="PANTHER" id="PTHR22960">
    <property type="entry name" value="MOLYBDOPTERIN COFACTOR SYNTHESIS PROTEIN A"/>
    <property type="match status" value="1"/>
</dbReference>
<evidence type="ECO:0000256" key="6">
    <source>
        <dbReference type="ARBA" id="ARBA00055087"/>
    </source>
</evidence>
<dbReference type="InterPro" id="IPR002820">
    <property type="entry name" value="Mopterin_CF_biosynth-C_dom"/>
</dbReference>
<dbReference type="InterPro" id="IPR047594">
    <property type="entry name" value="MoaC_bact/euk"/>
</dbReference>
<dbReference type="GO" id="GO:0061799">
    <property type="term" value="F:cyclic pyranopterin monophosphate synthase activity"/>
    <property type="evidence" value="ECO:0007669"/>
    <property type="project" value="UniProtKB-EC"/>
</dbReference>
<dbReference type="EC" id="4.6.1.17" evidence="3"/>
<dbReference type="GO" id="GO:0006777">
    <property type="term" value="P:Mo-molybdopterin cofactor biosynthetic process"/>
    <property type="evidence" value="ECO:0007669"/>
    <property type="project" value="UniProtKB-KW"/>
</dbReference>
<dbReference type="EMBL" id="CP011002">
    <property type="protein sequence ID" value="AKO65678.1"/>
    <property type="molecule type" value="Genomic_DNA"/>
</dbReference>
<evidence type="ECO:0000256" key="5">
    <source>
        <dbReference type="ARBA" id="ARBA00023239"/>
    </source>
</evidence>
<comment type="function">
    <text evidence="6">Catalyzes the conversion of (8S)-3',8-cyclo-7,8-dihydroguanosine 5'-triphosphate to cyclic pyranopterin monophosphate (cPMP).</text>
</comment>
<dbReference type="CDD" id="cd01420">
    <property type="entry name" value="MoaC_PE"/>
    <property type="match status" value="1"/>
</dbReference>
<evidence type="ECO:0000313" key="9">
    <source>
        <dbReference type="Proteomes" id="UP000066549"/>
    </source>
</evidence>
<dbReference type="Proteomes" id="UP000066549">
    <property type="component" value="Chromosome"/>
</dbReference>
<evidence type="ECO:0000256" key="3">
    <source>
        <dbReference type="ARBA" id="ARBA00012575"/>
    </source>
</evidence>
<reference evidence="8 9" key="1">
    <citation type="submission" date="2015-03" db="EMBL/GenBank/DDBJ databases">
        <title>Comparative analysis of the OM43 clade including a novel species from Red Sea uncovers genomic and metabolic diversity among marine methylotrophs.</title>
        <authorList>
            <person name="Jimenez-Infante F."/>
            <person name="Ngugi D.K."/>
            <person name="Vinu M."/>
            <person name="Alam I."/>
            <person name="Kamau A."/>
            <person name="Blom J."/>
            <person name="Bajic V.B."/>
            <person name="Stingl U."/>
        </authorList>
    </citation>
    <scope>NUCLEOTIDE SEQUENCE [LARGE SCALE GENOMIC DNA]</scope>
    <source>
        <strain evidence="8 9">MBRSH7</strain>
    </source>
</reference>
<evidence type="ECO:0000256" key="1">
    <source>
        <dbReference type="ARBA" id="ARBA00001637"/>
    </source>
</evidence>
<dbReference type="AlphaFoldDB" id="A0A0H4J1N5"/>
<dbReference type="Gene3D" id="3.30.70.640">
    <property type="entry name" value="Molybdopterin cofactor biosynthesis C (MoaC) domain"/>
    <property type="match status" value="1"/>
</dbReference>
<keyword evidence="9" id="KW-1185">Reference proteome</keyword>
<dbReference type="NCBIfam" id="NF006870">
    <property type="entry name" value="PRK09364.1"/>
    <property type="match status" value="1"/>
</dbReference>
<dbReference type="SUPFAM" id="SSF55040">
    <property type="entry name" value="Molybdenum cofactor biosynthesis protein C, MoaC"/>
    <property type="match status" value="1"/>
</dbReference>
<comment type="pathway">
    <text evidence="2">Cofactor biosynthesis; molybdopterin biosynthesis.</text>
</comment>
<proteinExistence type="predicted"/>
<keyword evidence="5" id="KW-0456">Lyase</keyword>
<accession>A0A0H4J1N5</accession>
<comment type="catalytic activity">
    <reaction evidence="1">
        <text>(8S)-3',8-cyclo-7,8-dihydroguanosine 5'-triphosphate = cyclic pyranopterin phosphate + diphosphate</text>
        <dbReference type="Rhea" id="RHEA:49580"/>
        <dbReference type="ChEBI" id="CHEBI:33019"/>
        <dbReference type="ChEBI" id="CHEBI:59648"/>
        <dbReference type="ChEBI" id="CHEBI:131766"/>
        <dbReference type="EC" id="4.6.1.17"/>
    </reaction>
</comment>